<evidence type="ECO:0000313" key="2">
    <source>
        <dbReference type="Proteomes" id="UP001189429"/>
    </source>
</evidence>
<protein>
    <recommendedName>
        <fullName evidence="3">Ribosome biogenesis protein NOP53</fullName>
    </recommendedName>
</protein>
<evidence type="ECO:0008006" key="3">
    <source>
        <dbReference type="Google" id="ProtNLM"/>
    </source>
</evidence>
<dbReference type="Proteomes" id="UP001189429">
    <property type="component" value="Unassembled WGS sequence"/>
</dbReference>
<name>A0ABN9VH96_9DINO</name>
<comment type="caution">
    <text evidence="1">The sequence shown here is derived from an EMBL/GenBank/DDBJ whole genome shotgun (WGS) entry which is preliminary data.</text>
</comment>
<reference evidence="1" key="1">
    <citation type="submission" date="2023-10" db="EMBL/GenBank/DDBJ databases">
        <authorList>
            <person name="Chen Y."/>
            <person name="Shah S."/>
            <person name="Dougan E. K."/>
            <person name="Thang M."/>
            <person name="Chan C."/>
        </authorList>
    </citation>
    <scope>NUCLEOTIDE SEQUENCE [LARGE SCALE GENOMIC DNA]</scope>
</reference>
<organism evidence="1 2">
    <name type="scientific">Prorocentrum cordatum</name>
    <dbReference type="NCBI Taxonomy" id="2364126"/>
    <lineage>
        <taxon>Eukaryota</taxon>
        <taxon>Sar</taxon>
        <taxon>Alveolata</taxon>
        <taxon>Dinophyceae</taxon>
        <taxon>Prorocentrales</taxon>
        <taxon>Prorocentraceae</taxon>
        <taxon>Prorocentrum</taxon>
    </lineage>
</organism>
<dbReference type="EMBL" id="CAUYUJ010017178">
    <property type="protein sequence ID" value="CAK0872589.1"/>
    <property type="molecule type" value="Genomic_DNA"/>
</dbReference>
<evidence type="ECO:0000313" key="1">
    <source>
        <dbReference type="EMBL" id="CAK0872589.1"/>
    </source>
</evidence>
<proteinExistence type="predicted"/>
<keyword evidence="2" id="KW-1185">Reference proteome</keyword>
<sequence length="166" mass="17628">MPRAPDANDVAVADSCIVPSTKKKEKKKRHKHKFVELRAAFSELCWTHLHGARSAPEAAPVKKPARSSNSILLCSFFVLHSVGIVLLWPSPPPRQRSAPDPTGASPRTEVADASLIGSGGVALPPPPSLAAKAAPPPSLLSLRPALLRQRRGGAPRPATLVGHRTF</sequence>
<gene>
    <name evidence="1" type="ORF">PCOR1329_LOCUS58010</name>
</gene>
<accession>A0ABN9VH96</accession>